<evidence type="ECO:0000256" key="3">
    <source>
        <dbReference type="ARBA" id="ARBA00022552"/>
    </source>
</evidence>
<protein>
    <recommendedName>
        <fullName evidence="7">U three protein 23</fullName>
    </recommendedName>
</protein>
<evidence type="ECO:0000256" key="8">
    <source>
        <dbReference type="SAM" id="MobiDB-lite"/>
    </source>
</evidence>
<dbReference type="EMBL" id="MCFI01000010">
    <property type="protein sequence ID" value="ORY82010.1"/>
    <property type="molecule type" value="Genomic_DNA"/>
</dbReference>
<feature type="region of interest" description="Disordered" evidence="8">
    <location>
        <begin position="185"/>
        <end position="252"/>
    </location>
</feature>
<comment type="subcellular location">
    <subcellularLocation>
        <location evidence="1">Nucleus</location>
        <location evidence="1">Nucleolus</location>
    </subcellularLocation>
</comment>
<keyword evidence="11" id="KW-1185">Reference proteome</keyword>
<name>A0A1Y2FDK6_PROLT</name>
<dbReference type="GO" id="GO:0006364">
    <property type="term" value="P:rRNA processing"/>
    <property type="evidence" value="ECO:0007669"/>
    <property type="project" value="UniProtKB-KW"/>
</dbReference>
<dbReference type="InterPro" id="IPR006984">
    <property type="entry name" value="Fcf1/UTP23"/>
</dbReference>
<feature type="compositionally biased region" description="Basic residues" evidence="8">
    <location>
        <begin position="241"/>
        <end position="252"/>
    </location>
</feature>
<keyword evidence="3" id="KW-0698">rRNA processing</keyword>
<dbReference type="Gene3D" id="3.40.50.1010">
    <property type="entry name" value="5'-nuclease"/>
    <property type="match status" value="1"/>
</dbReference>
<dbReference type="GeneID" id="63787842"/>
<evidence type="ECO:0000256" key="6">
    <source>
        <dbReference type="ARBA" id="ARBA00038503"/>
    </source>
</evidence>
<evidence type="ECO:0000259" key="9">
    <source>
        <dbReference type="Pfam" id="PF24779"/>
    </source>
</evidence>
<evidence type="ECO:0000256" key="5">
    <source>
        <dbReference type="ARBA" id="ARBA00037300"/>
    </source>
</evidence>
<organism evidence="10 11">
    <name type="scientific">Protomyces lactucae-debilis</name>
    <dbReference type="NCBI Taxonomy" id="2754530"/>
    <lineage>
        <taxon>Eukaryota</taxon>
        <taxon>Fungi</taxon>
        <taxon>Dikarya</taxon>
        <taxon>Ascomycota</taxon>
        <taxon>Taphrinomycotina</taxon>
        <taxon>Taphrinomycetes</taxon>
        <taxon>Taphrinales</taxon>
        <taxon>Protomycetaceae</taxon>
        <taxon>Protomyces</taxon>
    </lineage>
</organism>
<dbReference type="InterPro" id="IPR029060">
    <property type="entry name" value="PIN-like_dom_sf"/>
</dbReference>
<keyword evidence="4" id="KW-0539">Nucleus</keyword>
<dbReference type="OrthoDB" id="25675at2759"/>
<dbReference type="Proteomes" id="UP000193685">
    <property type="component" value="Unassembled WGS sequence"/>
</dbReference>
<accession>A0A1Y2FDK6</accession>
<dbReference type="FunFam" id="3.40.50.1010:FF:000006">
    <property type="entry name" value="rRNA-processing protein UTP23 homolog"/>
    <property type="match status" value="1"/>
</dbReference>
<evidence type="ECO:0000256" key="2">
    <source>
        <dbReference type="ARBA" id="ARBA00022517"/>
    </source>
</evidence>
<dbReference type="CDD" id="cd09865">
    <property type="entry name" value="PIN_ScUtp23p-like"/>
    <property type="match status" value="1"/>
</dbReference>
<comment type="similarity">
    <text evidence="6">Belongs to the UTP23/FCF1 family. UTP23 subfamily.</text>
</comment>
<dbReference type="SUPFAM" id="SSF88723">
    <property type="entry name" value="PIN domain-like"/>
    <property type="match status" value="1"/>
</dbReference>
<dbReference type="RefSeq" id="XP_040725144.1">
    <property type="nucleotide sequence ID" value="XM_040871243.1"/>
</dbReference>
<feature type="domain" description="UTP23 sensor motif region" evidence="9">
    <location>
        <begin position="226"/>
        <end position="245"/>
    </location>
</feature>
<gene>
    <name evidence="10" type="ORF">BCR37DRAFT_393054</name>
</gene>
<dbReference type="GO" id="GO:0032040">
    <property type="term" value="C:small-subunit processome"/>
    <property type="evidence" value="ECO:0007669"/>
    <property type="project" value="InterPro"/>
</dbReference>
<evidence type="ECO:0000256" key="7">
    <source>
        <dbReference type="ARBA" id="ARBA00076388"/>
    </source>
</evidence>
<dbReference type="AlphaFoldDB" id="A0A1Y2FDK6"/>
<proteinExistence type="inferred from homology"/>
<comment type="caution">
    <text evidence="10">The sequence shown here is derived from an EMBL/GenBank/DDBJ whole genome shotgun (WGS) entry which is preliminary data.</text>
</comment>
<evidence type="ECO:0000256" key="1">
    <source>
        <dbReference type="ARBA" id="ARBA00004604"/>
    </source>
</evidence>
<comment type="function">
    <text evidence="5">Involved in rRNA-processing and ribosome biogenesis.</text>
</comment>
<dbReference type="OMA" id="CCMQALY"/>
<dbReference type="Pfam" id="PF24779">
    <property type="entry name" value="UTP23_sensor"/>
    <property type="match status" value="1"/>
</dbReference>
<dbReference type="STRING" id="56484.A0A1Y2FDK6"/>
<dbReference type="PANTHER" id="PTHR12416">
    <property type="entry name" value="RRNA-PROCESSING PROTEIN UTP23 HOMOLOG"/>
    <property type="match status" value="1"/>
</dbReference>
<evidence type="ECO:0000313" key="10">
    <source>
        <dbReference type="EMBL" id="ORY82010.1"/>
    </source>
</evidence>
<evidence type="ECO:0000313" key="11">
    <source>
        <dbReference type="Proteomes" id="UP000193685"/>
    </source>
</evidence>
<evidence type="ECO:0000256" key="4">
    <source>
        <dbReference type="ARBA" id="ARBA00023242"/>
    </source>
</evidence>
<keyword evidence="2" id="KW-0690">Ribosome biogenesis</keyword>
<dbReference type="Pfam" id="PF04900">
    <property type="entry name" value="Fcf1"/>
    <property type="match status" value="1"/>
</dbReference>
<reference evidence="10 11" key="1">
    <citation type="submission" date="2016-07" db="EMBL/GenBank/DDBJ databases">
        <title>Pervasive Adenine N6-methylation of Active Genes in Fungi.</title>
        <authorList>
            <consortium name="DOE Joint Genome Institute"/>
            <person name="Mondo S.J."/>
            <person name="Dannebaum R.O."/>
            <person name="Kuo R.C."/>
            <person name="Labutti K."/>
            <person name="Haridas S."/>
            <person name="Kuo A."/>
            <person name="Salamov A."/>
            <person name="Ahrendt S.R."/>
            <person name="Lipzen A."/>
            <person name="Sullivan W."/>
            <person name="Andreopoulos W.B."/>
            <person name="Clum A."/>
            <person name="Lindquist E."/>
            <person name="Daum C."/>
            <person name="Ramamoorthy G.K."/>
            <person name="Gryganskyi A."/>
            <person name="Culley D."/>
            <person name="Magnuson J.K."/>
            <person name="James T.Y."/>
            <person name="O'Malley M.A."/>
            <person name="Stajich J.E."/>
            <person name="Spatafora J.W."/>
            <person name="Visel A."/>
            <person name="Grigoriev I.V."/>
        </authorList>
    </citation>
    <scope>NUCLEOTIDE SEQUENCE [LARGE SCALE GENOMIC DNA]</scope>
    <source>
        <strain evidence="10 11">12-1054</strain>
    </source>
</reference>
<feature type="compositionally biased region" description="Polar residues" evidence="8">
    <location>
        <begin position="214"/>
        <end position="224"/>
    </location>
</feature>
<dbReference type="InterPro" id="IPR057776">
    <property type="entry name" value="UTP23_sensor"/>
</dbReference>
<sequence>MRQKRAKAYKKLMATYERTFAFRQPYQVLYTADFIEACQQLHLEAQAGVARILQADKHAQGGIKTMISQCCIKELYDKKANDSIGVAKEMERRRCGHVEKPELPADCVCECVGANNKHRYIVCTQDATLRQKLRLVPGVPLVYINRSVLILEPPSPATLTRKAEKETGRLGLSVEEAQILGKRKRVANPTAVGSSVTAPAAAEDTPDDKEESTGAEQQEVQAQQPKKRARGPKGPNPLSVKKPKSILKTRKQ</sequence>